<evidence type="ECO:0000313" key="3">
    <source>
        <dbReference type="Proteomes" id="UP000477386"/>
    </source>
</evidence>
<dbReference type="GO" id="GO:0003677">
    <property type="term" value="F:DNA binding"/>
    <property type="evidence" value="ECO:0007669"/>
    <property type="project" value="InterPro"/>
</dbReference>
<dbReference type="PROSITE" id="PS51736">
    <property type="entry name" value="RECOMBINASES_3"/>
    <property type="match status" value="1"/>
</dbReference>
<keyword evidence="3" id="KW-1185">Reference proteome</keyword>
<gene>
    <name evidence="2" type="ORF">GK091_27995</name>
</gene>
<dbReference type="InterPro" id="IPR006119">
    <property type="entry name" value="Resolv_N"/>
</dbReference>
<reference evidence="2 3" key="1">
    <citation type="submission" date="2020-02" db="EMBL/GenBank/DDBJ databases">
        <title>Draft genome sequence of two Spirosoma agri KCTC 52727 and Spirosoma terrae KCTC 52035.</title>
        <authorList>
            <person name="Rojas J."/>
            <person name="Ambika Manirajan B."/>
            <person name="Ratering S."/>
            <person name="Suarez C."/>
            <person name="Schnell S."/>
        </authorList>
    </citation>
    <scope>NUCLEOTIDE SEQUENCE [LARGE SCALE GENOMIC DNA]</scope>
    <source>
        <strain evidence="2 3">KCTC 52727</strain>
    </source>
</reference>
<comment type="caution">
    <text evidence="2">The sequence shown here is derived from an EMBL/GenBank/DDBJ whole genome shotgun (WGS) entry which is preliminary data.</text>
</comment>
<dbReference type="GO" id="GO:0000150">
    <property type="term" value="F:DNA strand exchange activity"/>
    <property type="evidence" value="ECO:0007669"/>
    <property type="project" value="InterPro"/>
</dbReference>
<sequence length="48" mass="5455">MFASLSEFEREVIRKRTLAGLAFARRRGQLLGRRKGLSKAGFLLSRFG</sequence>
<dbReference type="EMBL" id="JAAGNZ010000008">
    <property type="protein sequence ID" value="NEU70739.1"/>
    <property type="molecule type" value="Genomic_DNA"/>
</dbReference>
<proteinExistence type="predicted"/>
<protein>
    <submittedName>
        <fullName evidence="2">Recombinase family protein</fullName>
    </submittedName>
</protein>
<dbReference type="AlphaFoldDB" id="A0A6M0IQZ4"/>
<accession>A0A6M0IQZ4</accession>
<evidence type="ECO:0000313" key="2">
    <source>
        <dbReference type="EMBL" id="NEU70739.1"/>
    </source>
</evidence>
<evidence type="ECO:0000259" key="1">
    <source>
        <dbReference type="PROSITE" id="PS51736"/>
    </source>
</evidence>
<feature type="domain" description="Resolvase/invertase-type recombinase catalytic" evidence="1">
    <location>
        <begin position="1"/>
        <end position="28"/>
    </location>
</feature>
<organism evidence="2 3">
    <name type="scientific">Spirosoma agri</name>
    <dbReference type="NCBI Taxonomy" id="1987381"/>
    <lineage>
        <taxon>Bacteria</taxon>
        <taxon>Pseudomonadati</taxon>
        <taxon>Bacteroidota</taxon>
        <taxon>Cytophagia</taxon>
        <taxon>Cytophagales</taxon>
        <taxon>Cytophagaceae</taxon>
        <taxon>Spirosoma</taxon>
    </lineage>
</organism>
<dbReference type="InterPro" id="IPR036162">
    <property type="entry name" value="Resolvase-like_N_sf"/>
</dbReference>
<dbReference type="Proteomes" id="UP000477386">
    <property type="component" value="Unassembled WGS sequence"/>
</dbReference>
<dbReference type="SUPFAM" id="SSF53041">
    <property type="entry name" value="Resolvase-like"/>
    <property type="match status" value="1"/>
</dbReference>
<name>A0A6M0IQZ4_9BACT</name>